<dbReference type="SUPFAM" id="SSF54928">
    <property type="entry name" value="RNA-binding domain, RBD"/>
    <property type="match status" value="1"/>
</dbReference>
<dbReference type="EMBL" id="PPHD01015436">
    <property type="protein sequence ID" value="POI29398.1"/>
    <property type="molecule type" value="Genomic_DNA"/>
</dbReference>
<evidence type="ECO:0000256" key="6">
    <source>
        <dbReference type="ARBA" id="ARBA00023187"/>
    </source>
</evidence>
<comment type="subcellular location">
    <subcellularLocation>
        <location evidence="1">Nucleus</location>
    </subcellularLocation>
</comment>
<dbReference type="InterPro" id="IPR000504">
    <property type="entry name" value="RRM_dom"/>
</dbReference>
<proteinExistence type="inferred from homology"/>
<evidence type="ECO:0000256" key="2">
    <source>
        <dbReference type="ARBA" id="ARBA00010269"/>
    </source>
</evidence>
<dbReference type="PANTHER" id="PTHR23003:SF66">
    <property type="entry name" value="SERINE_ARGININE-RICH SPLICING FACTOR 1"/>
    <property type="match status" value="1"/>
</dbReference>
<evidence type="ECO:0000256" key="5">
    <source>
        <dbReference type="ARBA" id="ARBA00022884"/>
    </source>
</evidence>
<dbReference type="FunFam" id="3.30.70.330:FF:000053">
    <property type="entry name" value="Serine/arginine-rich splicing factor 1"/>
    <property type="match status" value="1"/>
</dbReference>
<dbReference type="GO" id="GO:0005737">
    <property type="term" value="C:cytoplasm"/>
    <property type="evidence" value="ECO:0007669"/>
    <property type="project" value="TreeGrafter"/>
</dbReference>
<sequence length="281" mass="30854">MSGGGVIRGPAGNNDCRIYVGNLPPDIRTKDIEDVFYKYGAIRDIDLKNRRGGPPFAFVEFEDPRDAEDAVYGRDGYDYDGYRLRVEFPRSGRGTGRGGGGGGGGGAPRGRYGPPSRRSEYRVIVSGLPPSGSWQDLKDHMREAGDVCYADVFRDGTGVVEFVRKEDMTYAVRKLDNTKFRSHESVSMPKTMALKPRPFNRKFCLFNREKLPTSVLKLMVQEVQAMEDLGHAAVVVAGAVVEATAEAAVIPQEEAEDLHATLPATADPDLVHKRSLALVFL</sequence>
<evidence type="ECO:0000256" key="9">
    <source>
        <dbReference type="PROSITE-ProRule" id="PRU00176"/>
    </source>
</evidence>
<keyword evidence="13" id="KW-1185">Reference proteome</keyword>
<evidence type="ECO:0000256" key="10">
    <source>
        <dbReference type="SAM" id="MobiDB-lite"/>
    </source>
</evidence>
<dbReference type="AlphaFoldDB" id="A0A2P4SZ56"/>
<comment type="similarity">
    <text evidence="2">Belongs to the splicing factor SR family.</text>
</comment>
<keyword evidence="6" id="KW-0508">mRNA splicing</keyword>
<dbReference type="GO" id="GO:0003729">
    <property type="term" value="F:mRNA binding"/>
    <property type="evidence" value="ECO:0007669"/>
    <property type="project" value="TreeGrafter"/>
</dbReference>
<evidence type="ECO:0000256" key="4">
    <source>
        <dbReference type="ARBA" id="ARBA00022737"/>
    </source>
</evidence>
<keyword evidence="7" id="KW-0539">Nucleus</keyword>
<keyword evidence="4" id="KW-0677">Repeat</keyword>
<feature type="compositionally biased region" description="Gly residues" evidence="10">
    <location>
        <begin position="93"/>
        <end position="108"/>
    </location>
</feature>
<gene>
    <name evidence="12" type="ORF">CIB84_006852</name>
</gene>
<keyword evidence="3" id="KW-0507">mRNA processing</keyword>
<feature type="domain" description="RRM" evidence="11">
    <location>
        <begin position="16"/>
        <end position="91"/>
    </location>
</feature>
<dbReference type="Gene3D" id="3.30.70.330">
    <property type="match status" value="2"/>
</dbReference>
<dbReference type="InterPro" id="IPR050374">
    <property type="entry name" value="RRT5_SRSF_SR"/>
</dbReference>
<comment type="caution">
    <text evidence="12">The sequence shown here is derived from an EMBL/GenBank/DDBJ whole genome shotgun (WGS) entry which is preliminary data.</text>
</comment>
<evidence type="ECO:0000256" key="3">
    <source>
        <dbReference type="ARBA" id="ARBA00022664"/>
    </source>
</evidence>
<dbReference type="FunFam" id="3.30.70.330:FF:000170">
    <property type="entry name" value="Serine/arginine-rich splicing factor 1"/>
    <property type="match status" value="1"/>
</dbReference>
<name>A0A2P4SZ56_BAMTH</name>
<dbReference type="InterPro" id="IPR035979">
    <property type="entry name" value="RBD_domain_sf"/>
</dbReference>
<dbReference type="CDD" id="cd12597">
    <property type="entry name" value="RRM1_SRSF1"/>
    <property type="match status" value="1"/>
</dbReference>
<evidence type="ECO:0000256" key="8">
    <source>
        <dbReference type="ARBA" id="ARBA00029591"/>
    </source>
</evidence>
<evidence type="ECO:0000256" key="1">
    <source>
        <dbReference type="ARBA" id="ARBA00004123"/>
    </source>
</evidence>
<evidence type="ECO:0000256" key="7">
    <source>
        <dbReference type="ARBA" id="ARBA00023242"/>
    </source>
</evidence>
<dbReference type="PANTHER" id="PTHR23003">
    <property type="entry name" value="RNA RECOGNITION MOTIF RRM DOMAIN CONTAINING PROTEIN"/>
    <property type="match status" value="1"/>
</dbReference>
<dbReference type="SMART" id="SM00360">
    <property type="entry name" value="RRM"/>
    <property type="match status" value="2"/>
</dbReference>
<feature type="domain" description="RRM" evidence="11">
    <location>
        <begin position="121"/>
        <end position="193"/>
    </location>
</feature>
<feature type="region of interest" description="Disordered" evidence="10">
    <location>
        <begin position="88"/>
        <end position="116"/>
    </location>
</feature>
<dbReference type="Pfam" id="PF00076">
    <property type="entry name" value="RRM_1"/>
    <property type="match status" value="2"/>
</dbReference>
<dbReference type="InterPro" id="IPR012677">
    <property type="entry name" value="Nucleotide-bd_a/b_plait_sf"/>
</dbReference>
<dbReference type="InterPro" id="IPR034520">
    <property type="entry name" value="SRSF1_RRM1"/>
</dbReference>
<dbReference type="GO" id="GO:0008380">
    <property type="term" value="P:RNA splicing"/>
    <property type="evidence" value="ECO:0007669"/>
    <property type="project" value="UniProtKB-KW"/>
</dbReference>
<evidence type="ECO:0000259" key="11">
    <source>
        <dbReference type="PROSITE" id="PS50102"/>
    </source>
</evidence>
<evidence type="ECO:0000313" key="12">
    <source>
        <dbReference type="EMBL" id="POI29398.1"/>
    </source>
</evidence>
<keyword evidence="5 9" id="KW-0694">RNA-binding</keyword>
<dbReference type="PROSITE" id="PS50102">
    <property type="entry name" value="RRM"/>
    <property type="match status" value="2"/>
</dbReference>
<dbReference type="OrthoDB" id="1099063at2759"/>
<dbReference type="GO" id="GO:0006397">
    <property type="term" value="P:mRNA processing"/>
    <property type="evidence" value="ECO:0007669"/>
    <property type="project" value="UniProtKB-KW"/>
</dbReference>
<dbReference type="GO" id="GO:0016607">
    <property type="term" value="C:nuclear speck"/>
    <property type="evidence" value="ECO:0007669"/>
    <property type="project" value="UniProtKB-ARBA"/>
</dbReference>
<organism evidence="12 13">
    <name type="scientific">Bambusicola thoracicus</name>
    <name type="common">Chinese bamboo-partridge</name>
    <name type="synonym">Perdix thoracica</name>
    <dbReference type="NCBI Taxonomy" id="9083"/>
    <lineage>
        <taxon>Eukaryota</taxon>
        <taxon>Metazoa</taxon>
        <taxon>Chordata</taxon>
        <taxon>Craniata</taxon>
        <taxon>Vertebrata</taxon>
        <taxon>Euteleostomi</taxon>
        <taxon>Archelosauria</taxon>
        <taxon>Archosauria</taxon>
        <taxon>Dinosauria</taxon>
        <taxon>Saurischia</taxon>
        <taxon>Theropoda</taxon>
        <taxon>Coelurosauria</taxon>
        <taxon>Aves</taxon>
        <taxon>Neognathae</taxon>
        <taxon>Galloanserae</taxon>
        <taxon>Galliformes</taxon>
        <taxon>Phasianidae</taxon>
        <taxon>Perdicinae</taxon>
        <taxon>Bambusicola</taxon>
    </lineage>
</organism>
<evidence type="ECO:0000313" key="13">
    <source>
        <dbReference type="Proteomes" id="UP000237246"/>
    </source>
</evidence>
<accession>A0A2P4SZ56</accession>
<dbReference type="Proteomes" id="UP000237246">
    <property type="component" value="Unassembled WGS sequence"/>
</dbReference>
<protein>
    <recommendedName>
        <fullName evidence="8">Splicing factor, arginine/serine-rich 1</fullName>
    </recommendedName>
</protein>
<reference evidence="12 13" key="1">
    <citation type="submission" date="2018-01" db="EMBL/GenBank/DDBJ databases">
        <title>Comparison of the Chinese Bamboo Partridge and Red Junglefowl genome sequences highlights the importance of demography in genome evolution.</title>
        <authorList>
            <person name="Tiley G.P."/>
            <person name="Kimball R.T."/>
            <person name="Braun E.L."/>
            <person name="Burleigh J.G."/>
        </authorList>
    </citation>
    <scope>NUCLEOTIDE SEQUENCE [LARGE SCALE GENOMIC DNA]</scope>
    <source>
        <strain evidence="12">RTK389</strain>
        <tissue evidence="12">Blood</tissue>
    </source>
</reference>